<dbReference type="PANTHER" id="PTHR12810">
    <property type="entry name" value="MITOCHONDRIAL 28S RIBOSOMAL PROTEIN S29"/>
    <property type="match status" value="1"/>
</dbReference>
<evidence type="ECO:0000313" key="9">
    <source>
        <dbReference type="Proteomes" id="UP001054837"/>
    </source>
</evidence>
<comment type="caution">
    <text evidence="8">The sequence shown here is derived from an EMBL/GenBank/DDBJ whole genome shotgun (WGS) entry which is preliminary data.</text>
</comment>
<keyword evidence="9" id="KW-1185">Reference proteome</keyword>
<evidence type="ECO:0000256" key="7">
    <source>
        <dbReference type="ARBA" id="ARBA00035140"/>
    </source>
</evidence>
<evidence type="ECO:0000256" key="4">
    <source>
        <dbReference type="ARBA" id="ARBA00022980"/>
    </source>
</evidence>
<gene>
    <name evidence="8" type="primary">Dap3</name>
    <name evidence="8" type="ORF">CDAR_21601</name>
</gene>
<proteinExistence type="inferred from homology"/>
<dbReference type="PRINTS" id="PR01716">
    <property type="entry name" value="DEATHASSOCP3"/>
</dbReference>
<reference evidence="8 9" key="1">
    <citation type="submission" date="2021-06" db="EMBL/GenBank/DDBJ databases">
        <title>Caerostris darwini draft genome.</title>
        <authorList>
            <person name="Kono N."/>
            <person name="Arakawa K."/>
        </authorList>
    </citation>
    <scope>NUCLEOTIDE SEQUENCE [LARGE SCALE GENOMIC DNA]</scope>
</reference>
<name>A0AAV4VYF6_9ARAC</name>
<evidence type="ECO:0000256" key="3">
    <source>
        <dbReference type="ARBA" id="ARBA00022946"/>
    </source>
</evidence>
<dbReference type="InterPro" id="IPR019368">
    <property type="entry name" value="Ribosomal_mS29"/>
</dbReference>
<dbReference type="InterPro" id="IPR008092">
    <property type="entry name" value="Ribosomal_mS29_met"/>
</dbReference>
<dbReference type="Proteomes" id="UP001054837">
    <property type="component" value="Unassembled WGS sequence"/>
</dbReference>
<keyword evidence="6" id="KW-0687">Ribonucleoprotein</keyword>
<dbReference type="Pfam" id="PF10236">
    <property type="entry name" value="DAP3"/>
    <property type="match status" value="1"/>
</dbReference>
<comment type="similarity">
    <text evidence="2">Belongs to the mitochondrion-specific ribosomal protein mS29 family.</text>
</comment>
<dbReference type="PANTHER" id="PTHR12810:SF0">
    <property type="entry name" value="SMALL RIBOSOMAL SUBUNIT PROTEIN MS29"/>
    <property type="match status" value="1"/>
</dbReference>
<keyword evidence="5" id="KW-0496">Mitochondrion</keyword>
<evidence type="ECO:0000256" key="6">
    <source>
        <dbReference type="ARBA" id="ARBA00023274"/>
    </source>
</evidence>
<comment type="subcellular location">
    <subcellularLocation>
        <location evidence="1">Mitochondrion</location>
    </subcellularLocation>
</comment>
<accession>A0AAV4VYF6</accession>
<dbReference type="GO" id="GO:0006915">
    <property type="term" value="P:apoptotic process"/>
    <property type="evidence" value="ECO:0007669"/>
    <property type="project" value="InterPro"/>
</dbReference>
<dbReference type="GO" id="GO:0005763">
    <property type="term" value="C:mitochondrial small ribosomal subunit"/>
    <property type="evidence" value="ECO:0007669"/>
    <property type="project" value="TreeGrafter"/>
</dbReference>
<keyword evidence="4 8" id="KW-0689">Ribosomal protein</keyword>
<sequence length="394" mass="45461">MACYKIKALSIQRLQIKFFKSAAAFSSQPAPVVQEPLSHFRTTENNPTLHTKDHIGKFYTIPQDLRNKLFHSGGIPKEWDVQMKSFNETSLLIRQPAIEIMSVINKIDFSDPAIRFILYGKMGTGKTGTLMHILHYAYLSKFLLLHIPWVSMWTKRPKEIEPSQFKEGRIDLPVESAIWLQHFKMQNSELLQELDLKTSKSYTWSKREVTEQGASLMDIVEHGVQRVRHSSDCVAALLKEIKLCSQSGKFKIMVLVDGVNAFWNKTNVKRPDKTLVPPQEITITRAFLKLLQNDWNNSVILTSVDVIPFNRNAKMNDPYTPRALLGKEGFECMDPFIPIQIENYTDKEMHSVLEYYIDRLWIQSERGRSEEGRDQIKFLSGSNPLQVMKLCEPL</sequence>
<dbReference type="AlphaFoldDB" id="A0AAV4VYF6"/>
<evidence type="ECO:0000256" key="5">
    <source>
        <dbReference type="ARBA" id="ARBA00023128"/>
    </source>
</evidence>
<keyword evidence="3" id="KW-0809">Transit peptide</keyword>
<dbReference type="SUPFAM" id="SSF52540">
    <property type="entry name" value="P-loop containing nucleoside triphosphate hydrolases"/>
    <property type="match status" value="1"/>
</dbReference>
<dbReference type="GO" id="GO:0003735">
    <property type="term" value="F:structural constituent of ribosome"/>
    <property type="evidence" value="ECO:0007669"/>
    <property type="project" value="TreeGrafter"/>
</dbReference>
<evidence type="ECO:0000256" key="1">
    <source>
        <dbReference type="ARBA" id="ARBA00004173"/>
    </source>
</evidence>
<organism evidence="8 9">
    <name type="scientific">Caerostris darwini</name>
    <dbReference type="NCBI Taxonomy" id="1538125"/>
    <lineage>
        <taxon>Eukaryota</taxon>
        <taxon>Metazoa</taxon>
        <taxon>Ecdysozoa</taxon>
        <taxon>Arthropoda</taxon>
        <taxon>Chelicerata</taxon>
        <taxon>Arachnida</taxon>
        <taxon>Araneae</taxon>
        <taxon>Araneomorphae</taxon>
        <taxon>Entelegynae</taxon>
        <taxon>Araneoidea</taxon>
        <taxon>Araneidae</taxon>
        <taxon>Caerostris</taxon>
    </lineage>
</organism>
<protein>
    <recommendedName>
        <fullName evidence="7">Small ribosomal subunit protein mS29</fullName>
    </recommendedName>
</protein>
<evidence type="ECO:0000256" key="2">
    <source>
        <dbReference type="ARBA" id="ARBA00009863"/>
    </source>
</evidence>
<evidence type="ECO:0000313" key="8">
    <source>
        <dbReference type="EMBL" id="GIY75501.1"/>
    </source>
</evidence>
<dbReference type="EMBL" id="BPLQ01013869">
    <property type="protein sequence ID" value="GIY75501.1"/>
    <property type="molecule type" value="Genomic_DNA"/>
</dbReference>
<dbReference type="InterPro" id="IPR027417">
    <property type="entry name" value="P-loop_NTPase"/>
</dbReference>